<gene>
    <name evidence="2" type="ORF">FALBO_17138</name>
</gene>
<feature type="region of interest" description="Disordered" evidence="1">
    <location>
        <begin position="68"/>
        <end position="127"/>
    </location>
</feature>
<sequence>MPPGEQPTTRATNVRPRYAKSACRECVSLRIPCKYASTKRERPREACLNCRRWHQKCVWNDFLHADGVDPSRRQNRSWSRQMSQLRRRGTPVTTEAADATEQVQQVEAGRAGTAESGTTHHVQPEEAPQYDLRQLAVAASLATEQAQQQEDRQDDASEPVATQHVQQQEAREDVTGQDDAATPTATQHVQQYEARQGDAAEPVELLAELPAEWPTRQRIQVENSTQPNNPVVYLTPELEIDADFSMETSVLWAGEGLDFVPVPTIRLQLPNVSGSLSTGKLLTIDPRTIAIYHRWLIRHYVQNINGYPDITETDTAWNQQFLNPFANSLIFLPFFYAMLAFSVSHVSVIDSAFNQSVQQYETLAEQTFSRFSESHKTEVEGLLSALFLRIKKTHVMGGNVVEFLHLMSIATDIITSPTGQQMLGPPAIA</sequence>
<protein>
    <submittedName>
        <fullName evidence="2">C6 zinc finger domain-containing</fullName>
    </submittedName>
</protein>
<evidence type="ECO:0000313" key="2">
    <source>
        <dbReference type="EMBL" id="KAF4445900.1"/>
    </source>
</evidence>
<keyword evidence="3" id="KW-1185">Reference proteome</keyword>
<dbReference type="OrthoDB" id="648861at2759"/>
<accession>A0A8H4K726</accession>
<dbReference type="AlphaFoldDB" id="A0A8H4K726"/>
<proteinExistence type="predicted"/>
<comment type="caution">
    <text evidence="2">The sequence shown here is derived from an EMBL/GenBank/DDBJ whole genome shotgun (WGS) entry which is preliminary data.</text>
</comment>
<name>A0A8H4K726_9HYPO</name>
<evidence type="ECO:0000256" key="1">
    <source>
        <dbReference type="SAM" id="MobiDB-lite"/>
    </source>
</evidence>
<reference evidence="2 3" key="1">
    <citation type="submission" date="2020-01" db="EMBL/GenBank/DDBJ databases">
        <title>Identification and distribution of gene clusters putatively required for synthesis of sphingolipid metabolism inhibitors in phylogenetically diverse species of the filamentous fungus Fusarium.</title>
        <authorList>
            <person name="Kim H.-S."/>
            <person name="Busman M."/>
            <person name="Brown D.W."/>
            <person name="Divon H."/>
            <person name="Uhlig S."/>
            <person name="Proctor R.H."/>
        </authorList>
    </citation>
    <scope>NUCLEOTIDE SEQUENCE [LARGE SCALE GENOMIC DNA]</scope>
    <source>
        <strain evidence="2 3">NRRL 20459</strain>
    </source>
</reference>
<evidence type="ECO:0000313" key="3">
    <source>
        <dbReference type="Proteomes" id="UP000554235"/>
    </source>
</evidence>
<dbReference type="Proteomes" id="UP000554235">
    <property type="component" value="Unassembled WGS sequence"/>
</dbReference>
<organism evidence="2 3">
    <name type="scientific">Fusarium albosuccineum</name>
    <dbReference type="NCBI Taxonomy" id="1237068"/>
    <lineage>
        <taxon>Eukaryota</taxon>
        <taxon>Fungi</taxon>
        <taxon>Dikarya</taxon>
        <taxon>Ascomycota</taxon>
        <taxon>Pezizomycotina</taxon>
        <taxon>Sordariomycetes</taxon>
        <taxon>Hypocreomycetidae</taxon>
        <taxon>Hypocreales</taxon>
        <taxon>Nectriaceae</taxon>
        <taxon>Fusarium</taxon>
        <taxon>Fusarium decemcellulare species complex</taxon>
    </lineage>
</organism>
<dbReference type="EMBL" id="JAADYS010003590">
    <property type="protein sequence ID" value="KAF4445900.1"/>
    <property type="molecule type" value="Genomic_DNA"/>
</dbReference>
<feature type="region of interest" description="Disordered" evidence="1">
    <location>
        <begin position="141"/>
        <end position="197"/>
    </location>
</feature>